<keyword evidence="2" id="KW-1185">Reference proteome</keyword>
<accession>A0A845LED5</accession>
<sequence>MILLQMNAHRSFLGSGRTYAFALAEPSSGSGAIEPMMSLSCLRGCIGDENAYKCGSKCAGKDLSCFDTCSKDSSASRCISQRCF</sequence>
<dbReference type="RefSeq" id="WP_161260497.1">
    <property type="nucleotide sequence ID" value="NZ_JAFBDC010000002.1"/>
</dbReference>
<protein>
    <submittedName>
        <fullName evidence="1">Uncharacterized protein</fullName>
    </submittedName>
</protein>
<dbReference type="EMBL" id="WXEX01000002">
    <property type="protein sequence ID" value="MZP41903.1"/>
    <property type="molecule type" value="Genomic_DNA"/>
</dbReference>
<comment type="caution">
    <text evidence="1">The sequence shown here is derived from an EMBL/GenBank/DDBJ whole genome shotgun (WGS) entry which is preliminary data.</text>
</comment>
<organism evidence="1 2">
    <name type="scientific">Heliomicrobium gestii</name>
    <name type="common">Heliobacterium gestii</name>
    <dbReference type="NCBI Taxonomy" id="2699"/>
    <lineage>
        <taxon>Bacteria</taxon>
        <taxon>Bacillati</taxon>
        <taxon>Bacillota</taxon>
        <taxon>Clostridia</taxon>
        <taxon>Eubacteriales</taxon>
        <taxon>Heliobacteriaceae</taxon>
        <taxon>Heliomicrobium</taxon>
    </lineage>
</organism>
<gene>
    <name evidence="1" type="ORF">GTO89_02500</name>
</gene>
<evidence type="ECO:0000313" key="1">
    <source>
        <dbReference type="EMBL" id="MZP41903.1"/>
    </source>
</evidence>
<evidence type="ECO:0000313" key="2">
    <source>
        <dbReference type="Proteomes" id="UP000471031"/>
    </source>
</evidence>
<dbReference type="Proteomes" id="UP000471031">
    <property type="component" value="Unassembled WGS sequence"/>
</dbReference>
<name>A0A845LED5_HELGE</name>
<reference evidence="1 2" key="1">
    <citation type="submission" date="2020-01" db="EMBL/GenBank/DDBJ databases">
        <title>Whole genome sequence of Heliobacterium gestii DSM 11169.</title>
        <authorList>
            <person name="Kyndt J.A."/>
            <person name="Meyer T.E."/>
        </authorList>
    </citation>
    <scope>NUCLEOTIDE SEQUENCE [LARGE SCALE GENOMIC DNA]</scope>
    <source>
        <strain evidence="1 2">DSM 11169</strain>
    </source>
</reference>
<proteinExistence type="predicted"/>
<dbReference type="AlphaFoldDB" id="A0A845LED5"/>